<dbReference type="Proteomes" id="UP000547674">
    <property type="component" value="Unassembled WGS sequence"/>
</dbReference>
<keyword evidence="2" id="KW-0812">Transmembrane</keyword>
<keyword evidence="2" id="KW-1133">Transmembrane helix</keyword>
<evidence type="ECO:0000313" key="4">
    <source>
        <dbReference type="Proteomes" id="UP000547674"/>
    </source>
</evidence>
<evidence type="ECO:0000256" key="2">
    <source>
        <dbReference type="SAM" id="Phobius"/>
    </source>
</evidence>
<protein>
    <submittedName>
        <fullName evidence="3">Uncharacterized protein</fullName>
    </submittedName>
</protein>
<evidence type="ECO:0000313" key="3">
    <source>
        <dbReference type="EMBL" id="NNF07681.1"/>
    </source>
</evidence>
<sequence>METHTPPVKHVSGKRVVTILIIFVLLLSTYVAIRIVQVSGPGPDPDTIPKRPGRTSTG</sequence>
<comment type="caution">
    <text evidence="3">The sequence shown here is derived from an EMBL/GenBank/DDBJ whole genome shotgun (WGS) entry which is preliminary data.</text>
</comment>
<gene>
    <name evidence="3" type="ORF">HKN21_13040</name>
</gene>
<dbReference type="AlphaFoldDB" id="A0A7Y2E9G2"/>
<keyword evidence="2" id="KW-0472">Membrane</keyword>
<evidence type="ECO:0000256" key="1">
    <source>
        <dbReference type="SAM" id="MobiDB-lite"/>
    </source>
</evidence>
<feature type="transmembrane region" description="Helical" evidence="2">
    <location>
        <begin position="16"/>
        <end position="36"/>
    </location>
</feature>
<name>A0A7Y2E9G2_UNCEI</name>
<proteinExistence type="predicted"/>
<feature type="region of interest" description="Disordered" evidence="1">
    <location>
        <begin position="39"/>
        <end position="58"/>
    </location>
</feature>
<dbReference type="EMBL" id="JABDJR010000522">
    <property type="protein sequence ID" value="NNF07681.1"/>
    <property type="molecule type" value="Genomic_DNA"/>
</dbReference>
<reference evidence="3 4" key="1">
    <citation type="submission" date="2020-03" db="EMBL/GenBank/DDBJ databases">
        <title>Metabolic flexibility allows generalist bacteria to become dominant in a frequently disturbed ecosystem.</title>
        <authorList>
            <person name="Chen Y.-J."/>
            <person name="Leung P.M."/>
            <person name="Bay S.K."/>
            <person name="Hugenholtz P."/>
            <person name="Kessler A.J."/>
            <person name="Shelley G."/>
            <person name="Waite D.W."/>
            <person name="Cook P.L."/>
            <person name="Greening C."/>
        </authorList>
    </citation>
    <scope>NUCLEOTIDE SEQUENCE [LARGE SCALE GENOMIC DNA]</scope>
    <source>
        <strain evidence="3">SS_bin_28</strain>
    </source>
</reference>
<organism evidence="3 4">
    <name type="scientific">Eiseniibacteriota bacterium</name>
    <dbReference type="NCBI Taxonomy" id="2212470"/>
    <lineage>
        <taxon>Bacteria</taxon>
        <taxon>Candidatus Eiseniibacteriota</taxon>
    </lineage>
</organism>
<accession>A0A7Y2E9G2</accession>